<dbReference type="PANTHER" id="PTHR45947:SF3">
    <property type="entry name" value="SULFOQUINOVOSYL TRANSFERASE SQD2"/>
    <property type="match status" value="1"/>
</dbReference>
<organism evidence="2 3">
    <name type="scientific">Bacteroides cellulosilyticus</name>
    <dbReference type="NCBI Taxonomy" id="246787"/>
    <lineage>
        <taxon>Bacteria</taxon>
        <taxon>Pseudomonadati</taxon>
        <taxon>Bacteroidota</taxon>
        <taxon>Bacteroidia</taxon>
        <taxon>Bacteroidales</taxon>
        <taxon>Bacteroidaceae</taxon>
        <taxon>Bacteroides</taxon>
    </lineage>
</organism>
<dbReference type="InterPro" id="IPR001296">
    <property type="entry name" value="Glyco_trans_1"/>
</dbReference>
<evidence type="ECO:0000313" key="2">
    <source>
        <dbReference type="EMBL" id="RGS37871.1"/>
    </source>
</evidence>
<sequence length="374" mass="43108">MKVLIITEGYFPGNNYGGPPVSINNLCRLLKDKADFFIITKDHDFKDRKRYDNITDGWNKSPEASVLYCNDSKYNYNTFVDSIVKIVPDFIYLQSIFQSCVLPVLFAAKKYNIKVLLAPRGELCSGAFKKKYKKIPYIYFIKCLHLSRNVIFQSTSDEETDGIKKYFSSNRIVFLNNVPTLTKIRKDYSIKKTGEAKFVFVSRIVWKKNLLFALQVINRVNDGSLQFDIYGSIEEPQYWEECLKFINNFSNKIKINYCGVCKHDDIPIILSSYDALFFPTFSENYGHIIAESLSVGLPIIISDQTPWSNINTTKGGWAIPLKNEDMYLKAVESIIGCSSTEMRCRVEDSIAFFRKFTNIDSLRDDYLKSFSSLK</sequence>
<dbReference type="Proteomes" id="UP000283341">
    <property type="component" value="Unassembled WGS sequence"/>
</dbReference>
<dbReference type="AlphaFoldDB" id="A0A412IK07"/>
<feature type="domain" description="Glycosyl transferase family 1" evidence="1">
    <location>
        <begin position="191"/>
        <end position="344"/>
    </location>
</feature>
<dbReference type="RefSeq" id="WP_118402368.1">
    <property type="nucleotide sequence ID" value="NZ_JADNFX010000002.1"/>
</dbReference>
<gene>
    <name evidence="2" type="ORF">DWX97_09075</name>
</gene>
<dbReference type="InterPro" id="IPR050194">
    <property type="entry name" value="Glycosyltransferase_grp1"/>
</dbReference>
<evidence type="ECO:0000313" key="3">
    <source>
        <dbReference type="Proteomes" id="UP000283341"/>
    </source>
</evidence>
<dbReference type="SUPFAM" id="SSF53756">
    <property type="entry name" value="UDP-Glycosyltransferase/glycogen phosphorylase"/>
    <property type="match status" value="1"/>
</dbReference>
<name>A0A412IK07_9BACE</name>
<dbReference type="Pfam" id="PF00534">
    <property type="entry name" value="Glycos_transf_1"/>
    <property type="match status" value="1"/>
</dbReference>
<dbReference type="EMBL" id="QRVJ01000005">
    <property type="protein sequence ID" value="RGS37871.1"/>
    <property type="molecule type" value="Genomic_DNA"/>
</dbReference>
<keyword evidence="2" id="KW-0808">Transferase</keyword>
<dbReference type="GO" id="GO:0016757">
    <property type="term" value="F:glycosyltransferase activity"/>
    <property type="evidence" value="ECO:0007669"/>
    <property type="project" value="InterPro"/>
</dbReference>
<comment type="caution">
    <text evidence="2">The sequence shown here is derived from an EMBL/GenBank/DDBJ whole genome shotgun (WGS) entry which is preliminary data.</text>
</comment>
<evidence type="ECO:0000259" key="1">
    <source>
        <dbReference type="Pfam" id="PF00534"/>
    </source>
</evidence>
<proteinExistence type="predicted"/>
<protein>
    <submittedName>
        <fullName evidence="2">Glycosyltransferase</fullName>
    </submittedName>
</protein>
<reference evidence="2 3" key="1">
    <citation type="submission" date="2018-08" db="EMBL/GenBank/DDBJ databases">
        <title>A genome reference for cultivated species of the human gut microbiota.</title>
        <authorList>
            <person name="Zou Y."/>
            <person name="Xue W."/>
            <person name="Luo G."/>
        </authorList>
    </citation>
    <scope>NUCLEOTIDE SEQUENCE [LARGE SCALE GENOMIC DNA]</scope>
    <source>
        <strain evidence="2 3">AF22-3AC</strain>
    </source>
</reference>
<dbReference type="Gene3D" id="3.40.50.2000">
    <property type="entry name" value="Glycogen Phosphorylase B"/>
    <property type="match status" value="2"/>
</dbReference>
<accession>A0A412IK07</accession>
<dbReference type="PANTHER" id="PTHR45947">
    <property type="entry name" value="SULFOQUINOVOSYL TRANSFERASE SQD2"/>
    <property type="match status" value="1"/>
</dbReference>